<gene>
    <name evidence="2" type="ORF">H6G83_33500</name>
</gene>
<protein>
    <submittedName>
        <fullName evidence="2">Uncharacterized protein</fullName>
    </submittedName>
</protein>
<feature type="region of interest" description="Disordered" evidence="1">
    <location>
        <begin position="66"/>
        <end position="122"/>
    </location>
</feature>
<sequence>MARTAKKTTPPATDSNTITVADAAEQLKTTEQTLRLALIDIRPDDFDTVKALPTLDFEAVAKKLEQQQQPQLPARSENLESSETPTQQATQTATDQPQNAPIVPQASQQQLTNPTQSPTPNAGLSLVEMVAKQATEEITAVDGILQVRNALVLNNLAVRDAELAEGINQRWQGQKQSYVGVIRDLAGLAQSSPQFTPDTTDISAEINDVLGKLKNFA</sequence>
<dbReference type="Proteomes" id="UP000661112">
    <property type="component" value="Unassembled WGS sequence"/>
</dbReference>
<reference evidence="2 3" key="1">
    <citation type="journal article" date="2020" name="ISME J.">
        <title>Comparative genomics reveals insights into cyanobacterial evolution and habitat adaptation.</title>
        <authorList>
            <person name="Chen M.Y."/>
            <person name="Teng W.K."/>
            <person name="Zhao L."/>
            <person name="Hu C.X."/>
            <person name="Zhou Y.K."/>
            <person name="Han B.P."/>
            <person name="Song L.R."/>
            <person name="Shu W.S."/>
        </authorList>
    </citation>
    <scope>NUCLEOTIDE SEQUENCE [LARGE SCALE GENOMIC DNA]</scope>
    <source>
        <strain evidence="2 3">FACHB-119</strain>
    </source>
</reference>
<dbReference type="EMBL" id="JACJSG010000088">
    <property type="protein sequence ID" value="MBD2505456.1"/>
    <property type="molecule type" value="Genomic_DNA"/>
</dbReference>
<accession>A0ABR8DER0</accession>
<name>A0ABR8DER0_9NOST</name>
<evidence type="ECO:0000313" key="3">
    <source>
        <dbReference type="Proteomes" id="UP000661112"/>
    </source>
</evidence>
<dbReference type="RefSeq" id="WP_190480276.1">
    <property type="nucleotide sequence ID" value="NZ_JACJSG010000088.1"/>
</dbReference>
<evidence type="ECO:0000313" key="2">
    <source>
        <dbReference type="EMBL" id="MBD2505456.1"/>
    </source>
</evidence>
<organism evidence="2 3">
    <name type="scientific">Anabaena azotica FACHB-119</name>
    <dbReference type="NCBI Taxonomy" id="947527"/>
    <lineage>
        <taxon>Bacteria</taxon>
        <taxon>Bacillati</taxon>
        <taxon>Cyanobacteriota</taxon>
        <taxon>Cyanophyceae</taxon>
        <taxon>Nostocales</taxon>
        <taxon>Nostocaceae</taxon>
        <taxon>Anabaena</taxon>
        <taxon>Anabaena azotica</taxon>
    </lineage>
</organism>
<feature type="region of interest" description="Disordered" evidence="1">
    <location>
        <begin position="1"/>
        <end position="20"/>
    </location>
</feature>
<comment type="caution">
    <text evidence="2">The sequence shown here is derived from an EMBL/GenBank/DDBJ whole genome shotgun (WGS) entry which is preliminary data.</text>
</comment>
<proteinExistence type="predicted"/>
<evidence type="ECO:0000256" key="1">
    <source>
        <dbReference type="SAM" id="MobiDB-lite"/>
    </source>
</evidence>
<feature type="compositionally biased region" description="Polar residues" evidence="1">
    <location>
        <begin position="105"/>
        <end position="122"/>
    </location>
</feature>
<keyword evidence="3" id="KW-1185">Reference proteome</keyword>
<feature type="compositionally biased region" description="Low complexity" evidence="1">
    <location>
        <begin position="84"/>
        <end position="101"/>
    </location>
</feature>